<protein>
    <submittedName>
        <fullName evidence="2">Uncharacterized protein</fullName>
    </submittedName>
</protein>
<feature type="region of interest" description="Disordered" evidence="1">
    <location>
        <begin position="1"/>
        <end position="29"/>
    </location>
</feature>
<feature type="compositionally biased region" description="Basic and acidic residues" evidence="1">
    <location>
        <begin position="1"/>
        <end position="10"/>
    </location>
</feature>
<sequence length="307" mass="33041">MAAGSHDARQQHPTCQPSHGVPDRRLRHHVADALASASHDATSRPKLDKIPILLTHIQAGRSDDATLIPPSCCYKAASAPEDSATKPPWAMPHRVPINDSTSHASSHNDGSVDGDRQRQRRLRDDEGRQRAARVARTRDRRLAAAGCGSGGERLLRDEDGRHGGRASRWRRPIFFPILRRRPQPVVVVSASAAYGGSERGLWRVGGGRRWRRLQAVLQWPRRAARGGVGIGSRAATSAGDSRAGASAGGSLGGGLCGGACAAAWEAAEMRGPPGGGGSRADWLWRQRQGDAYKVFDEMATKDVEMWS</sequence>
<feature type="compositionally biased region" description="Basic and acidic residues" evidence="1">
    <location>
        <begin position="153"/>
        <end position="162"/>
    </location>
</feature>
<accession>Q2QUY6</accession>
<reference evidence="2" key="2">
    <citation type="submission" date="2005-04" db="EMBL/GenBank/DDBJ databases">
        <authorList>
            <person name="Buell C.R."/>
            <person name="Wing R.A."/>
            <person name="McCombie W.A."/>
            <person name="Ouyang S."/>
        </authorList>
    </citation>
    <scope>NUCLEOTIDE SEQUENCE</scope>
</reference>
<evidence type="ECO:0000313" key="2">
    <source>
        <dbReference type="EMBL" id="ABA97270.1"/>
    </source>
</evidence>
<feature type="compositionally biased region" description="Basic and acidic residues" evidence="1">
    <location>
        <begin position="113"/>
        <end position="129"/>
    </location>
</feature>
<dbReference type="AlphaFoldDB" id="Q2QUY6"/>
<gene>
    <name evidence="2" type="ordered locus">LOC_Os12g14660</name>
</gene>
<reference evidence="2" key="1">
    <citation type="journal article" date="2005" name="BMC Biol.">
        <title>The sequence of rice chromosomes 11 and 12, rich in disease resistance genes and recent gene duplications.</title>
        <authorList>
            <consortium name="The rice chromosomes 11 and 12 sequencing consortia"/>
        </authorList>
    </citation>
    <scope>NUCLEOTIDE SEQUENCE [LARGE SCALE GENOMIC DNA]</scope>
</reference>
<organism evidence="2">
    <name type="scientific">Oryza sativa subsp. japonica</name>
    <name type="common">Rice</name>
    <dbReference type="NCBI Taxonomy" id="39947"/>
    <lineage>
        <taxon>Eukaryota</taxon>
        <taxon>Viridiplantae</taxon>
        <taxon>Streptophyta</taxon>
        <taxon>Embryophyta</taxon>
        <taxon>Tracheophyta</taxon>
        <taxon>Spermatophyta</taxon>
        <taxon>Magnoliopsida</taxon>
        <taxon>Liliopsida</taxon>
        <taxon>Poales</taxon>
        <taxon>Poaceae</taxon>
        <taxon>BOP clade</taxon>
        <taxon>Oryzoideae</taxon>
        <taxon>Oryzeae</taxon>
        <taxon>Oryzinae</taxon>
        <taxon>Oryza</taxon>
        <taxon>Oryza sativa</taxon>
    </lineage>
</organism>
<feature type="region of interest" description="Disordered" evidence="1">
    <location>
        <begin position="77"/>
        <end position="166"/>
    </location>
</feature>
<dbReference type="EMBL" id="DP000011">
    <property type="protein sequence ID" value="ABA97270.1"/>
    <property type="molecule type" value="Genomic_DNA"/>
</dbReference>
<feature type="compositionally biased region" description="Polar residues" evidence="1">
    <location>
        <begin position="98"/>
        <end position="109"/>
    </location>
</feature>
<reference evidence="2" key="3">
    <citation type="submission" date="2006-01" db="EMBL/GenBank/DDBJ databases">
        <authorList>
            <person name="Buell R."/>
        </authorList>
    </citation>
    <scope>NUCLEOTIDE SEQUENCE</scope>
</reference>
<proteinExistence type="predicted"/>
<evidence type="ECO:0000256" key="1">
    <source>
        <dbReference type="SAM" id="MobiDB-lite"/>
    </source>
</evidence>
<name>Q2QUY6_ORYSJ</name>